<feature type="transmembrane region" description="Helical" evidence="1">
    <location>
        <begin position="103"/>
        <end position="124"/>
    </location>
</feature>
<reference evidence="2 3" key="1">
    <citation type="submission" date="2020-08" db="EMBL/GenBank/DDBJ databases">
        <title>Studying the diversity of plant-associated saprophytic bacteria and their role in host health and plant-pathogen interactions.</title>
        <authorList>
            <person name="Potnis N."/>
        </authorList>
    </citation>
    <scope>NUCLEOTIDE SEQUENCE [LARGE SCALE GENOMIC DNA]</scope>
    <source>
        <strain evidence="2 3">CFBP 7922</strain>
    </source>
</reference>
<keyword evidence="1" id="KW-1133">Transmembrane helix</keyword>
<sequence>MKTQSNSMTGTSTSAVGGLDGDSVLHAAPKKVMTPHNRFFWWFSLSLLFLGPFGFIVGPLMARRGLRKAERLYPQEACAARQRDQGFSAAHWWVMTPLTVMGAFWVSSVLSGLPMVLLVLWLQLTT</sequence>
<feature type="transmembrane region" description="Helical" evidence="1">
    <location>
        <begin position="39"/>
        <end position="62"/>
    </location>
</feature>
<dbReference type="RefSeq" id="WP_184423392.1">
    <property type="nucleotide sequence ID" value="NZ_JACHNK010000018.1"/>
</dbReference>
<dbReference type="EMBL" id="JACHNL010000018">
    <property type="protein sequence ID" value="MBB4725983.1"/>
    <property type="molecule type" value="Genomic_DNA"/>
</dbReference>
<protein>
    <submittedName>
        <fullName evidence="2">Uncharacterized protein</fullName>
    </submittedName>
</protein>
<proteinExistence type="predicted"/>
<gene>
    <name evidence="2" type="ORF">FHY32_004397</name>
</gene>
<comment type="caution">
    <text evidence="2">The sequence shown here is derived from an EMBL/GenBank/DDBJ whole genome shotgun (WGS) entry which is preliminary data.</text>
</comment>
<evidence type="ECO:0000256" key="1">
    <source>
        <dbReference type="SAM" id="Phobius"/>
    </source>
</evidence>
<keyword evidence="1" id="KW-0472">Membrane</keyword>
<evidence type="ECO:0000313" key="3">
    <source>
        <dbReference type="Proteomes" id="UP000576603"/>
    </source>
</evidence>
<organism evidence="2 3">
    <name type="scientific">Xanthomonas euvesicatoria</name>
    <dbReference type="NCBI Taxonomy" id="456327"/>
    <lineage>
        <taxon>Bacteria</taxon>
        <taxon>Pseudomonadati</taxon>
        <taxon>Pseudomonadota</taxon>
        <taxon>Gammaproteobacteria</taxon>
        <taxon>Lysobacterales</taxon>
        <taxon>Lysobacteraceae</taxon>
        <taxon>Xanthomonas</taxon>
    </lineage>
</organism>
<keyword evidence="1" id="KW-0812">Transmembrane</keyword>
<evidence type="ECO:0000313" key="2">
    <source>
        <dbReference type="EMBL" id="MBB4725983.1"/>
    </source>
</evidence>
<dbReference type="AlphaFoldDB" id="A0AAW3UA04"/>
<dbReference type="Proteomes" id="UP000576603">
    <property type="component" value="Unassembled WGS sequence"/>
</dbReference>
<name>A0AAW3UA04_XANEU</name>
<accession>A0AAW3UA04</accession>